<proteinExistence type="predicted"/>
<dbReference type="Gene3D" id="1.10.443.10">
    <property type="entry name" value="Intergrase catalytic core"/>
    <property type="match status" value="1"/>
</dbReference>
<evidence type="ECO:0000256" key="1">
    <source>
        <dbReference type="ARBA" id="ARBA00023172"/>
    </source>
</evidence>
<organism evidence="3 4">
    <name type="scientific">Bosea eneae</name>
    <dbReference type="NCBI Taxonomy" id="151454"/>
    <lineage>
        <taxon>Bacteria</taxon>
        <taxon>Pseudomonadati</taxon>
        <taxon>Pseudomonadota</taxon>
        <taxon>Alphaproteobacteria</taxon>
        <taxon>Hyphomicrobiales</taxon>
        <taxon>Boseaceae</taxon>
        <taxon>Bosea</taxon>
    </lineage>
</organism>
<evidence type="ECO:0008006" key="5">
    <source>
        <dbReference type="Google" id="ProtNLM"/>
    </source>
</evidence>
<dbReference type="InterPro" id="IPR011010">
    <property type="entry name" value="DNA_brk_join_enz"/>
</dbReference>
<protein>
    <recommendedName>
        <fullName evidence="5">Tyr recombinase domain-containing protein</fullName>
    </recommendedName>
</protein>
<evidence type="ECO:0000313" key="3">
    <source>
        <dbReference type="EMBL" id="MFC5423215.1"/>
    </source>
</evidence>
<dbReference type="EMBL" id="JBHSLW010000067">
    <property type="protein sequence ID" value="MFC5423215.1"/>
    <property type="molecule type" value="Genomic_DNA"/>
</dbReference>
<dbReference type="Proteomes" id="UP001596053">
    <property type="component" value="Unassembled WGS sequence"/>
</dbReference>
<sequence length="386" mass="43992">MKIPYSRVKKNGKRYWEPTPEMQKAGFRPKPLGEESPAARAAAMRLYESWEAHRRGKPDPHLAPLPKGREAAEIARVWPKDSIGHAYQRFMKTAEWAKLAHSTRNRDILPSWAYIRDEWGDTDPNLMTLDILSAWRAELNEKHGEGVAHKVIKEWRRHWKVMMALKVAHGADPSLGIRNSAPPPRWQTWQEGEVVRLVKAAIRQKRLRLAVTIASVWDTQFQPGDIRTLKAKHLRYVGAKGDEVIFDRTADGRQKTGKPAIGTLSKRSRRLLDAYLETRPEMTPEAWLFPLSTNRVPAISELTREFRELCDSVFPKDPRQLRDMRRSGTVEAFAGGATPADVGTKMANSIGRSNKLFSTYNPVDLASVRRADEARLKGRRARRDGT</sequence>
<evidence type="ECO:0000256" key="2">
    <source>
        <dbReference type="SAM" id="MobiDB-lite"/>
    </source>
</evidence>
<feature type="region of interest" description="Disordered" evidence="2">
    <location>
        <begin position="12"/>
        <end position="35"/>
    </location>
</feature>
<name>A0ABW0J139_9HYPH</name>
<dbReference type="SUPFAM" id="SSF56349">
    <property type="entry name" value="DNA breaking-rejoining enzymes"/>
    <property type="match status" value="1"/>
</dbReference>
<gene>
    <name evidence="3" type="ORF">ACFPOB_27090</name>
</gene>
<dbReference type="InterPro" id="IPR013762">
    <property type="entry name" value="Integrase-like_cat_sf"/>
</dbReference>
<keyword evidence="1" id="KW-0233">DNA recombination</keyword>
<keyword evidence="4" id="KW-1185">Reference proteome</keyword>
<comment type="caution">
    <text evidence="3">The sequence shown here is derived from an EMBL/GenBank/DDBJ whole genome shotgun (WGS) entry which is preliminary data.</text>
</comment>
<reference evidence="4" key="1">
    <citation type="journal article" date="2019" name="Int. J. Syst. Evol. Microbiol.">
        <title>The Global Catalogue of Microorganisms (GCM) 10K type strain sequencing project: providing services to taxonomists for standard genome sequencing and annotation.</title>
        <authorList>
            <consortium name="The Broad Institute Genomics Platform"/>
            <consortium name="The Broad Institute Genome Sequencing Center for Infectious Disease"/>
            <person name="Wu L."/>
            <person name="Ma J."/>
        </authorList>
    </citation>
    <scope>NUCLEOTIDE SEQUENCE [LARGE SCALE GENOMIC DNA]</scope>
    <source>
        <strain evidence="4">NCAIM B.01391</strain>
    </source>
</reference>
<accession>A0ABW0J139</accession>
<evidence type="ECO:0000313" key="4">
    <source>
        <dbReference type="Proteomes" id="UP001596053"/>
    </source>
</evidence>